<dbReference type="InterPro" id="IPR029044">
    <property type="entry name" value="Nucleotide-diphossugar_trans"/>
</dbReference>
<dbReference type="EMBL" id="JAGGNH010000002">
    <property type="protein sequence ID" value="KAJ0982884.1"/>
    <property type="molecule type" value="Genomic_DNA"/>
</dbReference>
<dbReference type="GO" id="GO:0016757">
    <property type="term" value="F:glycosyltransferase activity"/>
    <property type="evidence" value="ECO:0007669"/>
    <property type="project" value="InterPro"/>
</dbReference>
<proteinExistence type="predicted"/>
<dbReference type="OrthoDB" id="5954868at2759"/>
<evidence type="ECO:0000313" key="2">
    <source>
        <dbReference type="Proteomes" id="UP001085076"/>
    </source>
</evidence>
<reference evidence="1" key="1">
    <citation type="submission" date="2021-03" db="EMBL/GenBank/DDBJ databases">
        <authorList>
            <person name="Li Z."/>
            <person name="Yang C."/>
        </authorList>
    </citation>
    <scope>NUCLEOTIDE SEQUENCE</scope>
    <source>
        <strain evidence="1">Dzin_1.0</strain>
        <tissue evidence="1">Leaf</tissue>
    </source>
</reference>
<evidence type="ECO:0000313" key="1">
    <source>
        <dbReference type="EMBL" id="KAJ0982884.1"/>
    </source>
</evidence>
<gene>
    <name evidence="1" type="ORF">J5N97_011139</name>
</gene>
<organism evidence="1 2">
    <name type="scientific">Dioscorea zingiberensis</name>
    <dbReference type="NCBI Taxonomy" id="325984"/>
    <lineage>
        <taxon>Eukaryota</taxon>
        <taxon>Viridiplantae</taxon>
        <taxon>Streptophyta</taxon>
        <taxon>Embryophyta</taxon>
        <taxon>Tracheophyta</taxon>
        <taxon>Spermatophyta</taxon>
        <taxon>Magnoliopsida</taxon>
        <taxon>Liliopsida</taxon>
        <taxon>Dioscoreales</taxon>
        <taxon>Dioscoreaceae</taxon>
        <taxon>Dioscorea</taxon>
    </lineage>
</organism>
<dbReference type="Proteomes" id="UP001085076">
    <property type="component" value="Miscellaneous, Linkage group lg02"/>
</dbReference>
<dbReference type="PANTHER" id="PTHR48261:SF6">
    <property type="entry name" value="GLYCOSYLTRANSFERASE FAMILY PROTEIN"/>
    <property type="match status" value="1"/>
</dbReference>
<name>A0A9D5D1P5_9LILI</name>
<reference evidence="1" key="2">
    <citation type="journal article" date="2022" name="Hortic Res">
        <title>The genome of Dioscorea zingiberensis sheds light on the biosynthesis, origin and evolution of the medicinally important diosgenin saponins.</title>
        <authorList>
            <person name="Li Y."/>
            <person name="Tan C."/>
            <person name="Li Z."/>
            <person name="Guo J."/>
            <person name="Li S."/>
            <person name="Chen X."/>
            <person name="Wang C."/>
            <person name="Dai X."/>
            <person name="Yang H."/>
            <person name="Song W."/>
            <person name="Hou L."/>
            <person name="Xu J."/>
            <person name="Tong Z."/>
            <person name="Xu A."/>
            <person name="Yuan X."/>
            <person name="Wang W."/>
            <person name="Yang Q."/>
            <person name="Chen L."/>
            <person name="Sun Z."/>
            <person name="Wang K."/>
            <person name="Pan B."/>
            <person name="Chen J."/>
            <person name="Bao Y."/>
            <person name="Liu F."/>
            <person name="Qi X."/>
            <person name="Gang D.R."/>
            <person name="Wen J."/>
            <person name="Li J."/>
        </authorList>
    </citation>
    <scope>NUCLEOTIDE SEQUENCE</scope>
    <source>
        <strain evidence="1">Dzin_1.0</strain>
    </source>
</reference>
<sequence length="114" mass="12574">MPARENGYNMILTGAAFIDGKLALTGTGVSRQRKEGNLLTRNLTQVGTKPGKTVEYVRPSWAIDTSKFTGAAISKNTQVHYQIRSECMVKFAKLYGSVAVNKWSFNGRTDGWDV</sequence>
<comment type="caution">
    <text evidence="1">The sequence shown here is derived from an EMBL/GenBank/DDBJ whole genome shotgun (WGS) entry which is preliminary data.</text>
</comment>
<dbReference type="AlphaFoldDB" id="A0A9D5D1P5"/>
<keyword evidence="2" id="KW-1185">Reference proteome</keyword>
<dbReference type="InterPro" id="IPR004263">
    <property type="entry name" value="Exostosin"/>
</dbReference>
<protein>
    <submittedName>
        <fullName evidence="1">Uncharacterized protein</fullName>
    </submittedName>
</protein>
<accession>A0A9D5D1P5</accession>
<dbReference type="Gene3D" id="3.90.550.10">
    <property type="entry name" value="Spore Coat Polysaccharide Biosynthesis Protein SpsA, Chain A"/>
    <property type="match status" value="1"/>
</dbReference>
<dbReference type="PANTHER" id="PTHR48261">
    <property type="entry name" value="ACETYLGLUCOSAMINYLTRANSFERASE"/>
    <property type="match status" value="1"/>
</dbReference>